<dbReference type="OrthoDB" id="287681at2"/>
<evidence type="ECO:0000313" key="3">
    <source>
        <dbReference type="Proteomes" id="UP000325286"/>
    </source>
</evidence>
<dbReference type="RefSeq" id="WP_148080035.1">
    <property type="nucleotide sequence ID" value="NZ_CP042914.1"/>
</dbReference>
<organism evidence="2 3">
    <name type="scientific">Roseimaritima ulvae</name>
    <dbReference type="NCBI Taxonomy" id="980254"/>
    <lineage>
        <taxon>Bacteria</taxon>
        <taxon>Pseudomonadati</taxon>
        <taxon>Planctomycetota</taxon>
        <taxon>Planctomycetia</taxon>
        <taxon>Pirellulales</taxon>
        <taxon>Pirellulaceae</taxon>
        <taxon>Roseimaritima</taxon>
    </lineage>
</organism>
<accession>A0A5B9QH09</accession>
<feature type="signal peptide" evidence="1">
    <location>
        <begin position="1"/>
        <end position="27"/>
    </location>
</feature>
<dbReference type="Proteomes" id="UP000325286">
    <property type="component" value="Chromosome"/>
</dbReference>
<dbReference type="EMBL" id="CP042914">
    <property type="protein sequence ID" value="QEG38338.1"/>
    <property type="molecule type" value="Genomic_DNA"/>
</dbReference>
<evidence type="ECO:0008006" key="4">
    <source>
        <dbReference type="Google" id="ProtNLM"/>
    </source>
</evidence>
<keyword evidence="3" id="KW-1185">Reference proteome</keyword>
<evidence type="ECO:0000256" key="1">
    <source>
        <dbReference type="SAM" id="SignalP"/>
    </source>
</evidence>
<keyword evidence="1" id="KW-0732">Signal</keyword>
<proteinExistence type="predicted"/>
<dbReference type="KEGG" id="rul:UC8_02950"/>
<protein>
    <recommendedName>
        <fullName evidence="4">Carboxypeptidase regulatory-like domain-containing protein</fullName>
    </recommendedName>
</protein>
<gene>
    <name evidence="2" type="ORF">UC8_02950</name>
</gene>
<reference evidence="2 3" key="1">
    <citation type="submission" date="2019-08" db="EMBL/GenBank/DDBJ databases">
        <title>Deep-cultivation of Planctomycetes and their phenomic and genomic characterization uncovers novel biology.</title>
        <authorList>
            <person name="Wiegand S."/>
            <person name="Jogler M."/>
            <person name="Boedeker C."/>
            <person name="Pinto D."/>
            <person name="Vollmers J."/>
            <person name="Rivas-Marin E."/>
            <person name="Kohn T."/>
            <person name="Peeters S.H."/>
            <person name="Heuer A."/>
            <person name="Rast P."/>
            <person name="Oberbeckmann S."/>
            <person name="Bunk B."/>
            <person name="Jeske O."/>
            <person name="Meyerdierks A."/>
            <person name="Storesund J.E."/>
            <person name="Kallscheuer N."/>
            <person name="Luecker S."/>
            <person name="Lage O.M."/>
            <person name="Pohl T."/>
            <person name="Merkel B.J."/>
            <person name="Hornburger P."/>
            <person name="Mueller R.-W."/>
            <person name="Bruemmer F."/>
            <person name="Labrenz M."/>
            <person name="Spormann A.M."/>
            <person name="Op den Camp H."/>
            <person name="Overmann J."/>
            <person name="Amann R."/>
            <person name="Jetten M.S.M."/>
            <person name="Mascher T."/>
            <person name="Medema M.H."/>
            <person name="Devos D.P."/>
            <person name="Kaster A.-K."/>
            <person name="Ovreas L."/>
            <person name="Rohde M."/>
            <person name="Galperin M.Y."/>
            <person name="Jogler C."/>
        </authorList>
    </citation>
    <scope>NUCLEOTIDE SEQUENCE [LARGE SCALE GENOMIC DNA]</scope>
    <source>
        <strain evidence="2 3">UC8</strain>
    </source>
</reference>
<name>A0A5B9QH09_9BACT</name>
<evidence type="ECO:0000313" key="2">
    <source>
        <dbReference type="EMBL" id="QEG38338.1"/>
    </source>
</evidence>
<feature type="chain" id="PRO_5022982295" description="Carboxypeptidase regulatory-like domain-containing protein" evidence="1">
    <location>
        <begin position="28"/>
        <end position="136"/>
    </location>
</feature>
<sequence length="136" mass="14402" precursor="true">MILIRIKCCLLAALLGLPLLGCGPASNQIPISGTVSYDGQPVAEGTITFMPVSGVGQTTGGQIVDGEYSTSVSPGEQAVQITGVKTTTKENPTPEEVERGLTELTEQYIPAKYNRASELRVTITSDSSEENFELQP</sequence>
<dbReference type="AlphaFoldDB" id="A0A5B9QH09"/>